<comment type="subcellular location">
    <subcellularLocation>
        <location evidence="1">Cytoplasm</location>
    </subcellularLocation>
</comment>
<feature type="compositionally biased region" description="Basic and acidic residues" evidence="4">
    <location>
        <begin position="133"/>
        <end position="142"/>
    </location>
</feature>
<dbReference type="InterPro" id="IPR028133">
    <property type="entry name" value="Dynamitin"/>
</dbReference>
<evidence type="ECO:0000313" key="6">
    <source>
        <dbReference type="Proteomes" id="UP001305779"/>
    </source>
</evidence>
<feature type="region of interest" description="Disordered" evidence="4">
    <location>
        <begin position="1"/>
        <end position="117"/>
    </location>
</feature>
<evidence type="ECO:0008006" key="7">
    <source>
        <dbReference type="Google" id="ProtNLM"/>
    </source>
</evidence>
<dbReference type="Proteomes" id="UP001305779">
    <property type="component" value="Unassembled WGS sequence"/>
</dbReference>
<keyword evidence="6" id="KW-1185">Reference proteome</keyword>
<keyword evidence="2" id="KW-0963">Cytoplasm</keyword>
<feature type="coiled-coil region" evidence="3">
    <location>
        <begin position="336"/>
        <end position="377"/>
    </location>
</feature>
<dbReference type="Pfam" id="PF04912">
    <property type="entry name" value="Dynamitin"/>
    <property type="match status" value="1"/>
</dbReference>
<evidence type="ECO:0000313" key="5">
    <source>
        <dbReference type="EMBL" id="KAK4499406.1"/>
    </source>
</evidence>
<gene>
    <name evidence="5" type="ORF">PRZ48_009920</name>
</gene>
<accession>A0ABR0EDP5</accession>
<protein>
    <recommendedName>
        <fullName evidence="7">Dynactin subunit</fullName>
    </recommendedName>
</protein>
<evidence type="ECO:0000256" key="2">
    <source>
        <dbReference type="ARBA" id="ARBA00022490"/>
    </source>
</evidence>
<dbReference type="PANTHER" id="PTHR15346">
    <property type="entry name" value="DYNACTIN SUBUNIT"/>
    <property type="match status" value="1"/>
</dbReference>
<reference evidence="5 6" key="1">
    <citation type="journal article" date="2023" name="G3 (Bethesda)">
        <title>A chromosome-level genome assembly of Zasmidium syzygii isolated from banana leaves.</title>
        <authorList>
            <person name="van Westerhoven A.C."/>
            <person name="Mehrabi R."/>
            <person name="Talebi R."/>
            <person name="Steentjes M.B.F."/>
            <person name="Corcolon B."/>
            <person name="Chong P.A."/>
            <person name="Kema G.H.J."/>
            <person name="Seidl M.F."/>
        </authorList>
    </citation>
    <scope>NUCLEOTIDE SEQUENCE [LARGE SCALE GENOMIC DNA]</scope>
    <source>
        <strain evidence="5 6">P124</strain>
    </source>
</reference>
<feature type="compositionally biased region" description="Acidic residues" evidence="4">
    <location>
        <begin position="143"/>
        <end position="152"/>
    </location>
</feature>
<feature type="compositionally biased region" description="Basic and acidic residues" evidence="4">
    <location>
        <begin position="73"/>
        <end position="99"/>
    </location>
</feature>
<evidence type="ECO:0000256" key="3">
    <source>
        <dbReference type="SAM" id="Coils"/>
    </source>
</evidence>
<organism evidence="5 6">
    <name type="scientific">Zasmidium cellare</name>
    <name type="common">Wine cellar mold</name>
    <name type="synonym">Racodium cellare</name>
    <dbReference type="NCBI Taxonomy" id="395010"/>
    <lineage>
        <taxon>Eukaryota</taxon>
        <taxon>Fungi</taxon>
        <taxon>Dikarya</taxon>
        <taxon>Ascomycota</taxon>
        <taxon>Pezizomycotina</taxon>
        <taxon>Dothideomycetes</taxon>
        <taxon>Dothideomycetidae</taxon>
        <taxon>Mycosphaerellales</taxon>
        <taxon>Mycosphaerellaceae</taxon>
        <taxon>Zasmidium</taxon>
    </lineage>
</organism>
<feature type="region of interest" description="Disordered" evidence="4">
    <location>
        <begin position="283"/>
        <end position="304"/>
    </location>
</feature>
<evidence type="ECO:0000256" key="1">
    <source>
        <dbReference type="ARBA" id="ARBA00004496"/>
    </source>
</evidence>
<sequence length="408" mass="44711">MTTEPSRLAQLPGFDTAPDVYETPDIDDSTTTASTQQTSPRAPSEHSETSEEEQEDDDGPPRVSTRRLYPQAARDRFRNQSRGVDAKGVDLSDRVDGKRKGYKLKKGVSGEEEDESLEARIARLRREVEECRALAEAEKQGETEDEDEEVDGEGALDDVDALSKLLAGVEPAIRKGHKRKGSIFHDAPTTAPLPHEDAADLTDPQTLTRISAFDTRLAALETALGISSVLENAESLSTPLLPTLTLLDNQLAALTSATSLSALEATSSRINKLKAEAQQLQTLQLQPTETSDEDTEPPTPLSPDDLKKLQTLYTLLPNLQALSPTVPALITRLRSLRTLHTTAATASQDLDSLEQRQNEMDRELKMWREGLEKVEEAVRNADLANGKNGGMVEGWVKELEGRMKALGR</sequence>
<evidence type="ECO:0000256" key="4">
    <source>
        <dbReference type="SAM" id="MobiDB-lite"/>
    </source>
</evidence>
<feature type="region of interest" description="Disordered" evidence="4">
    <location>
        <begin position="133"/>
        <end position="152"/>
    </location>
</feature>
<feature type="compositionally biased region" description="Low complexity" evidence="4">
    <location>
        <begin position="29"/>
        <end position="40"/>
    </location>
</feature>
<proteinExistence type="predicted"/>
<keyword evidence="3" id="KW-0175">Coiled coil</keyword>
<name>A0ABR0EDP5_ZASCE</name>
<comment type="caution">
    <text evidence="5">The sequence shown here is derived from an EMBL/GenBank/DDBJ whole genome shotgun (WGS) entry which is preliminary data.</text>
</comment>
<feature type="region of interest" description="Disordered" evidence="4">
    <location>
        <begin position="177"/>
        <end position="202"/>
    </location>
</feature>
<dbReference type="EMBL" id="JAXOVC010000007">
    <property type="protein sequence ID" value="KAK4499406.1"/>
    <property type="molecule type" value="Genomic_DNA"/>
</dbReference>